<evidence type="ECO:0000313" key="4">
    <source>
        <dbReference type="Proteomes" id="UP000176682"/>
    </source>
</evidence>
<keyword evidence="2" id="KW-0732">Signal</keyword>
<name>A0A1F5FFR7_9BACT</name>
<feature type="transmembrane region" description="Helical" evidence="1">
    <location>
        <begin position="52"/>
        <end position="74"/>
    </location>
</feature>
<accession>A0A1F5FFR7</accession>
<dbReference type="Pfam" id="PF18895">
    <property type="entry name" value="T4SS_pilin"/>
    <property type="match status" value="1"/>
</dbReference>
<keyword evidence="1" id="KW-1133">Transmembrane helix</keyword>
<sequence>MKNKVTLTVLISEILNLISAPLAHADVGLGTITGPGKFMTAGGSTGSQLERFVSMGISALTVMAGLAFIIYFLYGAVTYVTAGGKPENTAKSQKALTDAAIGLIIVVISYFITGIIGAIFGLDILNPAKTLGL</sequence>
<protein>
    <submittedName>
        <fullName evidence="3">Uncharacterized protein</fullName>
    </submittedName>
</protein>
<keyword evidence="1" id="KW-0812">Transmembrane</keyword>
<dbReference type="EMBL" id="MFAM01000046">
    <property type="protein sequence ID" value="OGD78446.1"/>
    <property type="molecule type" value="Genomic_DNA"/>
</dbReference>
<proteinExistence type="predicted"/>
<evidence type="ECO:0000256" key="1">
    <source>
        <dbReference type="SAM" id="Phobius"/>
    </source>
</evidence>
<comment type="caution">
    <text evidence="3">The sequence shown here is derived from an EMBL/GenBank/DDBJ whole genome shotgun (WGS) entry which is preliminary data.</text>
</comment>
<dbReference type="Proteomes" id="UP000176682">
    <property type="component" value="Unassembled WGS sequence"/>
</dbReference>
<reference evidence="3 4" key="1">
    <citation type="journal article" date="2016" name="Nat. Commun.">
        <title>Thousands of microbial genomes shed light on interconnected biogeochemical processes in an aquifer system.</title>
        <authorList>
            <person name="Anantharaman K."/>
            <person name="Brown C.T."/>
            <person name="Hug L.A."/>
            <person name="Sharon I."/>
            <person name="Castelle C.J."/>
            <person name="Probst A.J."/>
            <person name="Thomas B.C."/>
            <person name="Singh A."/>
            <person name="Wilkins M.J."/>
            <person name="Karaoz U."/>
            <person name="Brodie E.L."/>
            <person name="Williams K.H."/>
            <person name="Hubbard S.S."/>
            <person name="Banfield J.F."/>
        </authorList>
    </citation>
    <scope>NUCLEOTIDE SEQUENCE [LARGE SCALE GENOMIC DNA]</scope>
</reference>
<keyword evidence="1" id="KW-0472">Membrane</keyword>
<gene>
    <name evidence="3" type="ORF">A2368_01585</name>
</gene>
<evidence type="ECO:0000256" key="2">
    <source>
        <dbReference type="SAM" id="SignalP"/>
    </source>
</evidence>
<organism evidence="3 4">
    <name type="scientific">Candidatus Collierbacteria bacterium RIFOXYB1_FULL_49_13</name>
    <dbReference type="NCBI Taxonomy" id="1817728"/>
    <lineage>
        <taxon>Bacteria</taxon>
        <taxon>Candidatus Collieribacteriota</taxon>
    </lineage>
</organism>
<evidence type="ECO:0000313" key="3">
    <source>
        <dbReference type="EMBL" id="OGD78446.1"/>
    </source>
</evidence>
<feature type="transmembrane region" description="Helical" evidence="1">
    <location>
        <begin position="95"/>
        <end position="122"/>
    </location>
</feature>
<feature type="signal peptide" evidence="2">
    <location>
        <begin position="1"/>
        <end position="25"/>
    </location>
</feature>
<dbReference type="InterPro" id="IPR043993">
    <property type="entry name" value="T4SS_pilin"/>
</dbReference>
<feature type="chain" id="PRO_5009518561" evidence="2">
    <location>
        <begin position="26"/>
        <end position="133"/>
    </location>
</feature>
<dbReference type="AlphaFoldDB" id="A0A1F5FFR7"/>